<dbReference type="EMBL" id="OD566006">
    <property type="protein sequence ID" value="CAD7443147.1"/>
    <property type="molecule type" value="Genomic_DNA"/>
</dbReference>
<organism evidence="1">
    <name type="scientific">Timema bartmani</name>
    <dbReference type="NCBI Taxonomy" id="61472"/>
    <lineage>
        <taxon>Eukaryota</taxon>
        <taxon>Metazoa</taxon>
        <taxon>Ecdysozoa</taxon>
        <taxon>Arthropoda</taxon>
        <taxon>Hexapoda</taxon>
        <taxon>Insecta</taxon>
        <taxon>Pterygota</taxon>
        <taxon>Neoptera</taxon>
        <taxon>Polyneoptera</taxon>
        <taxon>Phasmatodea</taxon>
        <taxon>Timematodea</taxon>
        <taxon>Timematoidea</taxon>
        <taxon>Timematidae</taxon>
        <taxon>Timema</taxon>
    </lineage>
</organism>
<protein>
    <submittedName>
        <fullName evidence="1">Uncharacterized protein</fullName>
    </submittedName>
</protein>
<reference evidence="1" key="1">
    <citation type="submission" date="2020-11" db="EMBL/GenBank/DDBJ databases">
        <authorList>
            <person name="Tran Van P."/>
        </authorList>
    </citation>
    <scope>NUCLEOTIDE SEQUENCE</scope>
</reference>
<dbReference type="AlphaFoldDB" id="A0A7R9I0K6"/>
<name>A0A7R9I0K6_9NEOP</name>
<gene>
    <name evidence="1" type="ORF">TBIB3V08_LOCUS5559</name>
</gene>
<sequence length="72" mass="7997">MTGRSKFKSRSGVLRTILPPLGLSLIWGLFDPEDGETPSGAGMMRVYCNWQFIHHQTSPIIKLGSSSIIQNH</sequence>
<evidence type="ECO:0000313" key="1">
    <source>
        <dbReference type="EMBL" id="CAD7443147.1"/>
    </source>
</evidence>
<proteinExistence type="predicted"/>
<accession>A0A7R9I0K6</accession>